<proteinExistence type="predicted"/>
<accession>A0A7Y6NSL4</accession>
<organism evidence="1 2">
    <name type="scientific">Piscinibacter koreensis</name>
    <dbReference type="NCBI Taxonomy" id="2742824"/>
    <lineage>
        <taxon>Bacteria</taxon>
        <taxon>Pseudomonadati</taxon>
        <taxon>Pseudomonadota</taxon>
        <taxon>Betaproteobacteria</taxon>
        <taxon>Burkholderiales</taxon>
        <taxon>Sphaerotilaceae</taxon>
        <taxon>Piscinibacter</taxon>
    </lineage>
</organism>
<evidence type="ECO:0000313" key="1">
    <source>
        <dbReference type="EMBL" id="NUZ08564.1"/>
    </source>
</evidence>
<keyword evidence="2" id="KW-1185">Reference proteome</keyword>
<dbReference type="AlphaFoldDB" id="A0A7Y6NSL4"/>
<dbReference type="Proteomes" id="UP000529637">
    <property type="component" value="Unassembled WGS sequence"/>
</dbReference>
<sequence>MKYGRSLVDLATELERQLATKQDMIVPTPLMHHVTSESGSSVLNIETSDGVRTFRTTENCRRQLADRLKIPYAYFERMRAEQPTLLDRNIDTWLHSQPEQRMVRTLDGNARAFLSDRYRRLDNYDLLAHVYPMLRELPGARVESCEVTDSRMYLKVVTSRVQFELQPGDVVHAGVVISNSETGQGSLSVSPLIFRLLCSNGLIAADQAMRKTHIGRMTETSHDEVTFFKEDTLAADDAAFFLKVRDTVQAAVSQATFSLIAERMRKTMGIKLVGDPVKSVERLAVKYLLQEHEKAGVLRTLIKDGDLTGFGLVNAVTGYAQEVDLYDRSTELEAIGGRLLDQGAKEWSELAEAA</sequence>
<protein>
    <submittedName>
        <fullName evidence="1">DUF932 domain-containing protein</fullName>
    </submittedName>
</protein>
<gene>
    <name evidence="1" type="ORF">HQN59_22705</name>
</gene>
<comment type="caution">
    <text evidence="1">The sequence shown here is derived from an EMBL/GenBank/DDBJ whole genome shotgun (WGS) entry which is preliminary data.</text>
</comment>
<dbReference type="EMBL" id="JABWMJ010000014">
    <property type="protein sequence ID" value="NUZ08564.1"/>
    <property type="molecule type" value="Genomic_DNA"/>
</dbReference>
<dbReference type="Pfam" id="PF06067">
    <property type="entry name" value="DUF932"/>
    <property type="match status" value="1"/>
</dbReference>
<dbReference type="InterPro" id="IPR026325">
    <property type="entry name" value="DUF932"/>
</dbReference>
<name>A0A7Y6NSL4_9BURK</name>
<reference evidence="1 2" key="1">
    <citation type="submission" date="2020-06" db="EMBL/GenBank/DDBJ databases">
        <title>Schlegella sp. ID0723 isolated from air conditioner.</title>
        <authorList>
            <person name="Kim D.Y."/>
            <person name="Kim D.-U."/>
        </authorList>
    </citation>
    <scope>NUCLEOTIDE SEQUENCE [LARGE SCALE GENOMIC DNA]</scope>
    <source>
        <strain evidence="1 2">ID0723</strain>
    </source>
</reference>
<dbReference type="RefSeq" id="WP_176071426.1">
    <property type="nucleotide sequence ID" value="NZ_JABWMJ010000014.1"/>
</dbReference>
<evidence type="ECO:0000313" key="2">
    <source>
        <dbReference type="Proteomes" id="UP000529637"/>
    </source>
</evidence>